<gene>
    <name evidence="3" type="ORF">L914_04199</name>
    <name evidence="1" type="ORF">L915_04254</name>
    <name evidence="2" type="ORF">L916_04205</name>
</gene>
<evidence type="ECO:0000313" key="2">
    <source>
        <dbReference type="EMBL" id="ETL45769.1"/>
    </source>
</evidence>
<evidence type="ECO:0000313" key="4">
    <source>
        <dbReference type="Proteomes" id="UP000053864"/>
    </source>
</evidence>
<accession>W2NTT8</accession>
<organism evidence="3">
    <name type="scientific">Phytophthora nicotianae</name>
    <name type="common">Potato buckeye rot agent</name>
    <name type="synonym">Phytophthora parasitica</name>
    <dbReference type="NCBI Taxonomy" id="4792"/>
    <lineage>
        <taxon>Eukaryota</taxon>
        <taxon>Sar</taxon>
        <taxon>Stramenopiles</taxon>
        <taxon>Oomycota</taxon>
        <taxon>Peronosporomycetes</taxon>
        <taxon>Peronosporales</taxon>
        <taxon>Peronosporaceae</taxon>
        <taxon>Phytophthora</taxon>
    </lineage>
</organism>
<reference evidence="2 4" key="2">
    <citation type="submission" date="2013-11" db="EMBL/GenBank/DDBJ databases">
        <title>The Genome Sequence of Phytophthora parasitica CJ05E6.</title>
        <authorList>
            <consortium name="The Broad Institute Genomics Platform"/>
            <person name="Russ C."/>
            <person name="Tyler B."/>
            <person name="Panabieres F."/>
            <person name="Shan W."/>
            <person name="Tripathy S."/>
            <person name="Grunwald N."/>
            <person name="Machado M."/>
            <person name="Johnson C.S."/>
            <person name="Arredondo F."/>
            <person name="Hong C."/>
            <person name="Coffey M."/>
            <person name="Young S.K."/>
            <person name="Zeng Q."/>
            <person name="Gargeya S."/>
            <person name="Fitzgerald M."/>
            <person name="Abouelleil A."/>
            <person name="Alvarado L."/>
            <person name="Chapman S.B."/>
            <person name="Gainer-Dewar J."/>
            <person name="Goldberg J."/>
            <person name="Griggs A."/>
            <person name="Gujja S."/>
            <person name="Hansen M."/>
            <person name="Howarth C."/>
            <person name="Imamovic A."/>
            <person name="Ireland A."/>
            <person name="Larimer J."/>
            <person name="McCowan C."/>
            <person name="Murphy C."/>
            <person name="Pearson M."/>
            <person name="Poon T.W."/>
            <person name="Priest M."/>
            <person name="Roberts A."/>
            <person name="Saif S."/>
            <person name="Shea T."/>
            <person name="Sykes S."/>
            <person name="Wortman J."/>
            <person name="Nusbaum C."/>
            <person name="Birren B."/>
        </authorList>
    </citation>
    <scope>NUCLEOTIDE SEQUENCE [LARGE SCALE GENOMIC DNA]</scope>
    <source>
        <strain evidence="2 4">CJ05E6</strain>
    </source>
</reference>
<protein>
    <submittedName>
        <fullName evidence="3">Uncharacterized protein</fullName>
    </submittedName>
</protein>
<evidence type="ECO:0000313" key="1">
    <source>
        <dbReference type="EMBL" id="ETK92373.1"/>
    </source>
</evidence>
<proteinExistence type="predicted"/>
<dbReference type="EMBL" id="KI685173">
    <property type="protein sequence ID" value="ETK92373.1"/>
    <property type="molecule type" value="Genomic_DNA"/>
</dbReference>
<dbReference type="Proteomes" id="UP000053236">
    <property type="component" value="Unassembled WGS sequence"/>
</dbReference>
<dbReference type="EMBL" id="KI691683">
    <property type="protein sequence ID" value="ETM52097.1"/>
    <property type="molecule type" value="Genomic_DNA"/>
</dbReference>
<reference evidence="3" key="3">
    <citation type="submission" date="2013-11" db="EMBL/GenBank/DDBJ databases">
        <title>The Genome Sequence of Phytophthora parasitica IAC_01/95.</title>
        <authorList>
            <consortium name="The Broad Institute Genomics Platform"/>
            <person name="Russ C."/>
            <person name="Tyler B."/>
            <person name="Panabieres F."/>
            <person name="Shan W."/>
            <person name="Tripathy S."/>
            <person name="Grunwald N."/>
            <person name="Machado M."/>
            <person name="Johnson C.S."/>
            <person name="Arredondo F."/>
            <person name="Hong C."/>
            <person name="Coffey M."/>
            <person name="Young S.K."/>
            <person name="Zeng Q."/>
            <person name="Gargeya S."/>
            <person name="Fitzgerald M."/>
            <person name="Abouelleil A."/>
            <person name="Alvarado L."/>
            <person name="Chapman S.B."/>
            <person name="Gainer-Dewar J."/>
            <person name="Goldberg J."/>
            <person name="Griggs A."/>
            <person name="Gujja S."/>
            <person name="Hansen M."/>
            <person name="Howarth C."/>
            <person name="Imamovic A."/>
            <person name="Ireland A."/>
            <person name="Larimer J."/>
            <person name="McCowan C."/>
            <person name="Murphy C."/>
            <person name="Pearson M."/>
            <person name="Poon T.W."/>
            <person name="Priest M."/>
            <person name="Roberts A."/>
            <person name="Saif S."/>
            <person name="Shea T."/>
            <person name="Sykes S."/>
            <person name="Wortman J."/>
            <person name="Nusbaum C."/>
            <person name="Birren B."/>
        </authorList>
    </citation>
    <scope>NUCLEOTIDE SEQUENCE [LARGE SCALE GENOMIC DNA]</scope>
    <source>
        <strain evidence="3">IAC_01/95</strain>
    </source>
</reference>
<dbReference type="Proteomes" id="UP000054532">
    <property type="component" value="Unassembled WGS sequence"/>
</dbReference>
<dbReference type="EMBL" id="KI671691">
    <property type="protein sequence ID" value="ETL45769.1"/>
    <property type="molecule type" value="Genomic_DNA"/>
</dbReference>
<name>W2NTT8_PHYNI</name>
<evidence type="ECO:0000313" key="3">
    <source>
        <dbReference type="EMBL" id="ETM52097.1"/>
    </source>
</evidence>
<dbReference type="Proteomes" id="UP000053864">
    <property type="component" value="Unassembled WGS sequence"/>
</dbReference>
<dbReference type="AlphaFoldDB" id="W2NTT8"/>
<reference evidence="1" key="1">
    <citation type="submission" date="2013-11" db="EMBL/GenBank/DDBJ databases">
        <title>The Genome Sequence of Phytophthora parasitica CJ02B3.</title>
        <authorList>
            <consortium name="The Broad Institute Genomics Platform"/>
            <person name="Russ C."/>
            <person name="Tyler B."/>
            <person name="Panabieres F."/>
            <person name="Shan W."/>
            <person name="Tripathy S."/>
            <person name="Grunwald N."/>
            <person name="Machado M."/>
            <person name="Johnson C.S."/>
            <person name="Arredondo F."/>
            <person name="Hong C."/>
            <person name="Coffey M."/>
            <person name="Young S.K."/>
            <person name="Zeng Q."/>
            <person name="Gargeya S."/>
            <person name="Fitzgerald M."/>
            <person name="Abouelleil A."/>
            <person name="Alvarado L."/>
            <person name="Chapman S.B."/>
            <person name="Gainer-Dewar J."/>
            <person name="Goldberg J."/>
            <person name="Griggs A."/>
            <person name="Gujja S."/>
            <person name="Hansen M."/>
            <person name="Howarth C."/>
            <person name="Imamovic A."/>
            <person name="Ireland A."/>
            <person name="Larimer J."/>
            <person name="McCowan C."/>
            <person name="Murphy C."/>
            <person name="Pearson M."/>
            <person name="Poon T.W."/>
            <person name="Priest M."/>
            <person name="Roberts A."/>
            <person name="Saif S."/>
            <person name="Shea T."/>
            <person name="Sykes S."/>
            <person name="Wortman J."/>
            <person name="Nusbaum C."/>
            <person name="Birren B."/>
        </authorList>
    </citation>
    <scope>NUCLEOTIDE SEQUENCE [LARGE SCALE GENOMIC DNA]</scope>
    <source>
        <strain evidence="1">CJ02B3</strain>
    </source>
</reference>
<sequence>MKLINERKQMFSNGFEMKAFGVLNVSKDGESCNGPREFTDEWFANTHAPSPYHSLACVDG</sequence>